<feature type="compositionally biased region" description="Basic and acidic residues" evidence="1">
    <location>
        <begin position="52"/>
        <end position="68"/>
    </location>
</feature>
<dbReference type="EMBL" id="WODA01000023">
    <property type="protein sequence ID" value="MUN07947.1"/>
    <property type="molecule type" value="Genomic_DNA"/>
</dbReference>
<reference evidence="3 4" key="1">
    <citation type="submission" date="2019-11" db="EMBL/GenBank/DDBJ databases">
        <title>Agromyces kandeliae sp. nov., isolated from mangrove soil.</title>
        <authorList>
            <person name="Wang R."/>
        </authorList>
    </citation>
    <scope>NUCLEOTIDE SEQUENCE [LARGE SCALE GENOMIC DNA]</scope>
    <source>
        <strain evidence="3 4">JCM 11431</strain>
    </source>
</reference>
<gene>
    <name evidence="3" type="ORF">GLX25_12580</name>
</gene>
<dbReference type="PRINTS" id="PR00364">
    <property type="entry name" value="DISEASERSIST"/>
</dbReference>
<feature type="compositionally biased region" description="Low complexity" evidence="1">
    <location>
        <begin position="120"/>
        <end position="141"/>
    </location>
</feature>
<protein>
    <submittedName>
        <fullName evidence="3">AAA family ATPase</fullName>
    </submittedName>
</protein>
<dbReference type="InterPro" id="IPR027417">
    <property type="entry name" value="P-loop_NTPase"/>
</dbReference>
<dbReference type="Pfam" id="PF00196">
    <property type="entry name" value="GerE"/>
    <property type="match status" value="1"/>
</dbReference>
<dbReference type="InterPro" id="IPR003593">
    <property type="entry name" value="AAA+_ATPase"/>
</dbReference>
<dbReference type="SUPFAM" id="SSF52540">
    <property type="entry name" value="P-loop containing nucleoside triphosphate hydrolases"/>
    <property type="match status" value="1"/>
</dbReference>
<dbReference type="GO" id="GO:0006355">
    <property type="term" value="P:regulation of DNA-templated transcription"/>
    <property type="evidence" value="ECO:0007669"/>
    <property type="project" value="InterPro"/>
</dbReference>
<dbReference type="Pfam" id="PF13191">
    <property type="entry name" value="AAA_16"/>
    <property type="match status" value="1"/>
</dbReference>
<proteinExistence type="predicted"/>
<sequence length="943" mass="99941">MCEPSTTRWPHSAARPGSTARAAPSSGSTCSSPRGAEASPPLSPHPGGPHRSPFEPREPSPKETDRHAPQRGLPGVRTAPRRRAPAAARTRAAPAHRRAHGRNGGRRGRRRGRRGHDGCRAPASRHPSAAAPSPAAALAIAPRDRPRSGVNAPRTARRGRTSGPSPVRIARSGPRIGAVAGQTLTPRESAILAAVERRLSNPEIASELFISVRTVESHIASLRRKLGAESRADLVAAASERREASVRLPDTRFIGREAELDALTALLDAHRCVSVTGPGGVGKTRLALEFAARRHGERSPIVIELEHAEPDDVVPRIARALDLEAVPGADVLSSVATALASRPYLLVLDNIDRVGDAVQAAAHRLLRESRQLRILGTTRTPFGDDAEHVLALEPLPVEGSDAAGVAMLLDRLNAYGVPPTAGERELAARICTRLDGLPLALELAATVSRHLGLEELADRLDRDFASLDRAAPRGRHRTLETTFEWTWDLLEDDERDVLCRLAALPRTFDVELATAVTHPGAEGVLFRLLDHSMVVPTGGSPRRFRLLAVMREFVRARTDAATIREVLERHAEYHASVAAQFVEHARVDDSDAAMQLSATLCPEVNAALRWAVAARHPSARSLAASLSVGVEQYGSDVDSVRSLAMAARDPHVVDGARPGELFVLGAGIAYLDLPLVDDLARRALATAEARGDAASRLDAHHLAGLADAYLDRGESALAHLAEAERLAVELGDAWSLASIHQFRGIALRGASLHDPAAAVAEFDAAMRDYAIAGDAMHVNNARYMMASVAANAGLEPERAAVWAAECAAYARGAGNAHELAHAALVQQTLGVPDAALPLDELEASLRSLGDVRCLTRTLLLTAERAPSSNARLPRLEEALALAESAGDDAHRIEALTGLVEAYRAVGDVTRSRTALGRLEAIAGADAAASAIAGGLATPAPITG</sequence>
<dbReference type="AlphaFoldDB" id="A0A7C9HIM0"/>
<dbReference type="GO" id="GO:0003677">
    <property type="term" value="F:DNA binding"/>
    <property type="evidence" value="ECO:0007669"/>
    <property type="project" value="InterPro"/>
</dbReference>
<organism evidence="3 4">
    <name type="scientific">Agromyces luteolus</name>
    <dbReference type="NCBI Taxonomy" id="88373"/>
    <lineage>
        <taxon>Bacteria</taxon>
        <taxon>Bacillati</taxon>
        <taxon>Actinomycetota</taxon>
        <taxon>Actinomycetes</taxon>
        <taxon>Micrococcales</taxon>
        <taxon>Microbacteriaceae</taxon>
        <taxon>Agromyces</taxon>
    </lineage>
</organism>
<dbReference type="Gene3D" id="3.40.50.300">
    <property type="entry name" value="P-loop containing nucleotide triphosphate hydrolases"/>
    <property type="match status" value="1"/>
</dbReference>
<evidence type="ECO:0000313" key="3">
    <source>
        <dbReference type="EMBL" id="MUN07947.1"/>
    </source>
</evidence>
<feature type="domain" description="HTH luxR-type" evidence="2">
    <location>
        <begin position="177"/>
        <end position="242"/>
    </location>
</feature>
<dbReference type="InterPro" id="IPR041664">
    <property type="entry name" value="AAA_16"/>
</dbReference>
<keyword evidence="4" id="KW-1185">Reference proteome</keyword>
<dbReference type="InterPro" id="IPR036388">
    <property type="entry name" value="WH-like_DNA-bd_sf"/>
</dbReference>
<dbReference type="SUPFAM" id="SSF46894">
    <property type="entry name" value="C-terminal effector domain of the bipartite response regulators"/>
    <property type="match status" value="1"/>
</dbReference>
<evidence type="ECO:0000259" key="2">
    <source>
        <dbReference type="PROSITE" id="PS50043"/>
    </source>
</evidence>
<dbReference type="Gene3D" id="1.10.10.10">
    <property type="entry name" value="Winged helix-like DNA-binding domain superfamily/Winged helix DNA-binding domain"/>
    <property type="match status" value="1"/>
</dbReference>
<dbReference type="SMART" id="SM00421">
    <property type="entry name" value="HTH_LUXR"/>
    <property type="match status" value="1"/>
</dbReference>
<feature type="region of interest" description="Disordered" evidence="1">
    <location>
        <begin position="1"/>
        <end position="171"/>
    </location>
</feature>
<dbReference type="PRINTS" id="PR00038">
    <property type="entry name" value="HTHLUXR"/>
</dbReference>
<dbReference type="Proteomes" id="UP000480122">
    <property type="component" value="Unassembled WGS sequence"/>
</dbReference>
<dbReference type="CDD" id="cd06170">
    <property type="entry name" value="LuxR_C_like"/>
    <property type="match status" value="1"/>
</dbReference>
<dbReference type="InterPro" id="IPR016032">
    <property type="entry name" value="Sig_transdc_resp-reg_C-effctor"/>
</dbReference>
<comment type="caution">
    <text evidence="3">The sequence shown here is derived from an EMBL/GenBank/DDBJ whole genome shotgun (WGS) entry which is preliminary data.</text>
</comment>
<dbReference type="PROSITE" id="PS50043">
    <property type="entry name" value="HTH_LUXR_2"/>
    <property type="match status" value="1"/>
</dbReference>
<dbReference type="SMART" id="SM00382">
    <property type="entry name" value="AAA"/>
    <property type="match status" value="1"/>
</dbReference>
<dbReference type="PANTHER" id="PTHR47691:SF3">
    <property type="entry name" value="HTH-TYPE TRANSCRIPTIONAL REGULATOR RV0890C-RELATED"/>
    <property type="match status" value="1"/>
</dbReference>
<evidence type="ECO:0000256" key="1">
    <source>
        <dbReference type="SAM" id="MobiDB-lite"/>
    </source>
</evidence>
<dbReference type="OrthoDB" id="9812579at2"/>
<dbReference type="InterPro" id="IPR000792">
    <property type="entry name" value="Tscrpt_reg_LuxR_C"/>
</dbReference>
<dbReference type="PANTHER" id="PTHR47691">
    <property type="entry name" value="REGULATOR-RELATED"/>
    <property type="match status" value="1"/>
</dbReference>
<feature type="compositionally biased region" description="Basic residues" evidence="1">
    <location>
        <begin position="94"/>
        <end position="114"/>
    </location>
</feature>
<evidence type="ECO:0000313" key="4">
    <source>
        <dbReference type="Proteomes" id="UP000480122"/>
    </source>
</evidence>
<name>A0A7C9HIM0_9MICO</name>
<accession>A0A7C9HIM0</accession>